<protein>
    <submittedName>
        <fullName evidence="2">Uncharacterized protein</fullName>
    </submittedName>
</protein>
<comment type="caution">
    <text evidence="2">The sequence shown here is derived from an EMBL/GenBank/DDBJ whole genome shotgun (WGS) entry which is preliminary data.</text>
</comment>
<name>A0A218WMF6_PUNGR</name>
<reference evidence="3" key="1">
    <citation type="journal article" date="2017" name="Plant J.">
        <title>The pomegranate (Punica granatum L.) genome and the genomics of punicalagin biosynthesis.</title>
        <authorList>
            <person name="Qin G."/>
            <person name="Xu C."/>
            <person name="Ming R."/>
            <person name="Tang H."/>
            <person name="Guyot R."/>
            <person name="Kramer E.M."/>
            <person name="Hu Y."/>
            <person name="Yi X."/>
            <person name="Qi Y."/>
            <person name="Xu X."/>
            <person name="Gao Z."/>
            <person name="Pan H."/>
            <person name="Jian J."/>
            <person name="Tian Y."/>
            <person name="Yue Z."/>
            <person name="Xu Y."/>
        </authorList>
    </citation>
    <scope>NUCLEOTIDE SEQUENCE [LARGE SCALE GENOMIC DNA]</scope>
    <source>
        <strain evidence="3">cv. Dabenzi</strain>
    </source>
</reference>
<dbReference type="Proteomes" id="UP000197138">
    <property type="component" value="Unassembled WGS sequence"/>
</dbReference>
<feature type="region of interest" description="Disordered" evidence="1">
    <location>
        <begin position="53"/>
        <end position="93"/>
    </location>
</feature>
<accession>A0A218WMF6</accession>
<evidence type="ECO:0000256" key="1">
    <source>
        <dbReference type="SAM" id="MobiDB-lite"/>
    </source>
</evidence>
<feature type="region of interest" description="Disordered" evidence="1">
    <location>
        <begin position="1"/>
        <end position="40"/>
    </location>
</feature>
<feature type="compositionally biased region" description="Polar residues" evidence="1">
    <location>
        <begin position="69"/>
        <end position="82"/>
    </location>
</feature>
<evidence type="ECO:0000313" key="3">
    <source>
        <dbReference type="Proteomes" id="UP000197138"/>
    </source>
</evidence>
<evidence type="ECO:0000313" key="2">
    <source>
        <dbReference type="EMBL" id="OWM73826.1"/>
    </source>
</evidence>
<proteinExistence type="predicted"/>
<dbReference type="EMBL" id="MTKT01003945">
    <property type="protein sequence ID" value="OWM73826.1"/>
    <property type="molecule type" value="Genomic_DNA"/>
</dbReference>
<gene>
    <name evidence="2" type="ORF">CDL15_Pgr018886</name>
</gene>
<sequence>MSAFSNRAPGRPIHRQVNSTRKRACTHPGTTGIAEKTSDDLSELDLVSRGMFQWSQTPPGESSGPILGKQTSQRPPNTLRHSGNTEKAPVASP</sequence>
<organism evidence="2 3">
    <name type="scientific">Punica granatum</name>
    <name type="common">Pomegranate</name>
    <dbReference type="NCBI Taxonomy" id="22663"/>
    <lineage>
        <taxon>Eukaryota</taxon>
        <taxon>Viridiplantae</taxon>
        <taxon>Streptophyta</taxon>
        <taxon>Embryophyta</taxon>
        <taxon>Tracheophyta</taxon>
        <taxon>Spermatophyta</taxon>
        <taxon>Magnoliopsida</taxon>
        <taxon>eudicotyledons</taxon>
        <taxon>Gunneridae</taxon>
        <taxon>Pentapetalae</taxon>
        <taxon>rosids</taxon>
        <taxon>malvids</taxon>
        <taxon>Myrtales</taxon>
        <taxon>Lythraceae</taxon>
        <taxon>Punica</taxon>
    </lineage>
</organism>
<dbReference type="AlphaFoldDB" id="A0A218WMF6"/>